<evidence type="ECO:0000256" key="2">
    <source>
        <dbReference type="SAM" id="Phobius"/>
    </source>
</evidence>
<feature type="transmembrane region" description="Helical" evidence="2">
    <location>
        <begin position="89"/>
        <end position="112"/>
    </location>
</feature>
<keyword evidence="2" id="KW-0812">Transmembrane</keyword>
<feature type="transmembrane region" description="Helical" evidence="2">
    <location>
        <begin position="20"/>
        <end position="41"/>
    </location>
</feature>
<gene>
    <name evidence="3" type="ORF">Rhopal_001928-T1</name>
</gene>
<feature type="transmembrane region" description="Helical" evidence="2">
    <location>
        <begin position="280"/>
        <end position="299"/>
    </location>
</feature>
<feature type="transmembrane region" description="Helical" evidence="2">
    <location>
        <begin position="237"/>
        <end position="260"/>
    </location>
</feature>
<evidence type="ECO:0000313" key="4">
    <source>
        <dbReference type="Proteomes" id="UP001342314"/>
    </source>
</evidence>
<name>A0AAV5GIR1_9BASI</name>
<keyword evidence="2" id="KW-1133">Transmembrane helix</keyword>
<protein>
    <recommendedName>
        <fullName evidence="5">Proteophosphoglycan ppg4</fullName>
    </recommendedName>
</protein>
<dbReference type="AlphaFoldDB" id="A0AAV5GIR1"/>
<sequence length="427" mass="46417">MRWHQQPRMILPHGSISWSIIAFVMLVFFEVLIAVTIQFFNKEANSAFAYWLCIVWLFAWLGGQTAAWSLFASYVVHKSRKTDSSCTRLAAAANILGPGSQVVYTAILLPLACLAGSSYSSAIGHYRQLNGVLGQGSAAWQPGQSVSIVSLAPALPTLQAMLDNFDLFLVRFRNTFIFYAITAALLTLALVSIALVHLTSLRQVVRATGRDLSNARESSGIQHREQHRQVERTLQSLILTIVAFSLLGTLFTITAILALTSPRSLISSPTRAQVMILLPLYAFAVLGLPCAVLLVLRAWEAGPSDERRAEQRDENEKRRAPPTASFAPETPAKWLGSAIAGKLHAMRGGADSSHRSSDLSIRLASFAGQRRPMSSTSQQSWGNGVGTGGEGGSGMQIAVDVSVAIDEDEEPIDKALMRERPSQLWGI</sequence>
<comment type="caution">
    <text evidence="3">The sequence shown here is derived from an EMBL/GenBank/DDBJ whole genome shotgun (WGS) entry which is preliminary data.</text>
</comment>
<feature type="compositionally biased region" description="Gly residues" evidence="1">
    <location>
        <begin position="383"/>
        <end position="393"/>
    </location>
</feature>
<proteinExistence type="predicted"/>
<evidence type="ECO:0008006" key="5">
    <source>
        <dbReference type="Google" id="ProtNLM"/>
    </source>
</evidence>
<accession>A0AAV5GIR1</accession>
<feature type="region of interest" description="Disordered" evidence="1">
    <location>
        <begin position="371"/>
        <end position="393"/>
    </location>
</feature>
<dbReference type="Proteomes" id="UP001342314">
    <property type="component" value="Unassembled WGS sequence"/>
</dbReference>
<organism evidence="3 4">
    <name type="scientific">Rhodotorula paludigena</name>
    <dbReference type="NCBI Taxonomy" id="86838"/>
    <lineage>
        <taxon>Eukaryota</taxon>
        <taxon>Fungi</taxon>
        <taxon>Dikarya</taxon>
        <taxon>Basidiomycota</taxon>
        <taxon>Pucciniomycotina</taxon>
        <taxon>Microbotryomycetes</taxon>
        <taxon>Sporidiobolales</taxon>
        <taxon>Sporidiobolaceae</taxon>
        <taxon>Rhodotorula</taxon>
    </lineage>
</organism>
<keyword evidence="2" id="KW-0472">Membrane</keyword>
<feature type="transmembrane region" description="Helical" evidence="2">
    <location>
        <begin position="176"/>
        <end position="196"/>
    </location>
</feature>
<reference evidence="3 4" key="1">
    <citation type="submission" date="2021-12" db="EMBL/GenBank/DDBJ databases">
        <title>High titer production of polyol ester of fatty acids by Rhodotorula paludigena BS15 towards product separation-free biomass refinery.</title>
        <authorList>
            <person name="Mano J."/>
            <person name="Ono H."/>
            <person name="Tanaka T."/>
            <person name="Naito K."/>
            <person name="Sushida H."/>
            <person name="Ike M."/>
            <person name="Tokuyasu K."/>
            <person name="Kitaoka M."/>
        </authorList>
    </citation>
    <scope>NUCLEOTIDE SEQUENCE [LARGE SCALE GENOMIC DNA]</scope>
    <source>
        <strain evidence="3 4">BS15</strain>
    </source>
</reference>
<evidence type="ECO:0000313" key="3">
    <source>
        <dbReference type="EMBL" id="GJN88957.1"/>
    </source>
</evidence>
<feature type="transmembrane region" description="Helical" evidence="2">
    <location>
        <begin position="47"/>
        <end position="77"/>
    </location>
</feature>
<dbReference type="EMBL" id="BQKY01000004">
    <property type="protein sequence ID" value="GJN88957.1"/>
    <property type="molecule type" value="Genomic_DNA"/>
</dbReference>
<keyword evidence="4" id="KW-1185">Reference proteome</keyword>
<evidence type="ECO:0000256" key="1">
    <source>
        <dbReference type="SAM" id="MobiDB-lite"/>
    </source>
</evidence>
<feature type="region of interest" description="Disordered" evidence="1">
    <location>
        <begin position="304"/>
        <end position="328"/>
    </location>
</feature>
<feature type="compositionally biased region" description="Polar residues" evidence="1">
    <location>
        <begin position="372"/>
        <end position="381"/>
    </location>
</feature>
<feature type="compositionally biased region" description="Basic and acidic residues" evidence="1">
    <location>
        <begin position="304"/>
        <end position="319"/>
    </location>
</feature>